<dbReference type="AlphaFoldDB" id="A0A5C6NV70"/>
<evidence type="ECO:0000313" key="2">
    <source>
        <dbReference type="EMBL" id="TWW70825.1"/>
    </source>
</evidence>
<feature type="region of interest" description="Disordered" evidence="1">
    <location>
        <begin position="104"/>
        <end position="131"/>
    </location>
</feature>
<protein>
    <submittedName>
        <fullName evidence="2">Uncharacterized protein</fullName>
    </submittedName>
</protein>
<name>A0A5C6NV70_9TELE</name>
<keyword evidence="3" id="KW-1185">Reference proteome</keyword>
<feature type="compositionally biased region" description="Basic and acidic residues" evidence="1">
    <location>
        <begin position="107"/>
        <end position="131"/>
    </location>
</feature>
<sequence>MATAPNRPLGHCLPCPEKEVEPLGASAVKWPGTHQPLERQRSVRSHSAVRHWLNPSPRPGRGCIVCFAPGGGKHVASFTRLCLDGPPPKKQVWLLTCVQPDLTATAEPEKPSDSDRIKPDHGPPRATRQDVSFRDGVLMRGLIKSAGGVRVMCRSVTGAEWSAVLAHRGGGSGMPPWQPTKALLPPVAAAAAARYPGPQPGALQKDPSADKRIYSTSPLKLHPSIHPSIHPSFNLSISSCLSSLL</sequence>
<reference evidence="2 3" key="1">
    <citation type="submission" date="2019-04" db="EMBL/GenBank/DDBJ databases">
        <title>Chromosome genome assembly for Takifugu flavidus.</title>
        <authorList>
            <person name="Xiao S."/>
        </authorList>
    </citation>
    <scope>NUCLEOTIDE SEQUENCE [LARGE SCALE GENOMIC DNA]</scope>
    <source>
        <strain evidence="2">HTHZ2018</strain>
        <tissue evidence="2">Muscle</tissue>
    </source>
</reference>
<proteinExistence type="predicted"/>
<evidence type="ECO:0000256" key="1">
    <source>
        <dbReference type="SAM" id="MobiDB-lite"/>
    </source>
</evidence>
<evidence type="ECO:0000313" key="3">
    <source>
        <dbReference type="Proteomes" id="UP000324091"/>
    </source>
</evidence>
<dbReference type="Proteomes" id="UP000324091">
    <property type="component" value="Chromosome 17"/>
</dbReference>
<organism evidence="2 3">
    <name type="scientific">Takifugu flavidus</name>
    <name type="common">sansaifugu</name>
    <dbReference type="NCBI Taxonomy" id="433684"/>
    <lineage>
        <taxon>Eukaryota</taxon>
        <taxon>Metazoa</taxon>
        <taxon>Chordata</taxon>
        <taxon>Craniata</taxon>
        <taxon>Vertebrata</taxon>
        <taxon>Euteleostomi</taxon>
        <taxon>Actinopterygii</taxon>
        <taxon>Neopterygii</taxon>
        <taxon>Teleostei</taxon>
        <taxon>Neoteleostei</taxon>
        <taxon>Acanthomorphata</taxon>
        <taxon>Eupercaria</taxon>
        <taxon>Tetraodontiformes</taxon>
        <taxon>Tetradontoidea</taxon>
        <taxon>Tetraodontidae</taxon>
        <taxon>Takifugu</taxon>
    </lineage>
</organism>
<accession>A0A5C6NV70</accession>
<gene>
    <name evidence="2" type="ORF">D4764_17G0003080</name>
</gene>
<comment type="caution">
    <text evidence="2">The sequence shown here is derived from an EMBL/GenBank/DDBJ whole genome shotgun (WGS) entry which is preliminary data.</text>
</comment>
<dbReference type="EMBL" id="RHFK02000009">
    <property type="protein sequence ID" value="TWW70825.1"/>
    <property type="molecule type" value="Genomic_DNA"/>
</dbReference>